<dbReference type="PRINTS" id="PR01078">
    <property type="entry name" value="AMINACHANNEL"/>
</dbReference>
<feature type="region of interest" description="Disordered" evidence="13">
    <location>
        <begin position="1"/>
        <end position="28"/>
    </location>
</feature>
<dbReference type="PANTHER" id="PTHR11690">
    <property type="entry name" value="AMILORIDE-SENSITIVE SODIUM CHANNEL-RELATED"/>
    <property type="match status" value="1"/>
</dbReference>
<dbReference type="Proteomes" id="UP000827092">
    <property type="component" value="Unassembled WGS sequence"/>
</dbReference>
<keyword evidence="10 12" id="KW-0739">Sodium transport</keyword>
<keyword evidence="3 12" id="KW-0813">Transport</keyword>
<feature type="compositionally biased region" description="Polar residues" evidence="13">
    <location>
        <begin position="1"/>
        <end position="21"/>
    </location>
</feature>
<evidence type="ECO:0000256" key="12">
    <source>
        <dbReference type="RuleBase" id="RU000679"/>
    </source>
</evidence>
<dbReference type="InterPro" id="IPR001873">
    <property type="entry name" value="ENaC"/>
</dbReference>
<comment type="subcellular location">
    <subcellularLocation>
        <location evidence="1">Membrane</location>
        <topology evidence="1">Multi-pass membrane protein</topology>
    </subcellularLocation>
</comment>
<feature type="transmembrane region" description="Helical" evidence="14">
    <location>
        <begin position="67"/>
        <end position="92"/>
    </location>
</feature>
<evidence type="ECO:0000256" key="7">
    <source>
        <dbReference type="ARBA" id="ARBA00023053"/>
    </source>
</evidence>
<keyword evidence="4 12" id="KW-0894">Sodium channel</keyword>
<name>A0AAV6VAN9_9ARAC</name>
<evidence type="ECO:0000256" key="2">
    <source>
        <dbReference type="ARBA" id="ARBA00007193"/>
    </source>
</evidence>
<evidence type="ECO:0000256" key="8">
    <source>
        <dbReference type="ARBA" id="ARBA00023065"/>
    </source>
</evidence>
<protein>
    <submittedName>
        <fullName evidence="15">Uncharacterized protein</fullName>
    </submittedName>
</protein>
<organism evidence="15 16">
    <name type="scientific">Oedothorax gibbosus</name>
    <dbReference type="NCBI Taxonomy" id="931172"/>
    <lineage>
        <taxon>Eukaryota</taxon>
        <taxon>Metazoa</taxon>
        <taxon>Ecdysozoa</taxon>
        <taxon>Arthropoda</taxon>
        <taxon>Chelicerata</taxon>
        <taxon>Arachnida</taxon>
        <taxon>Araneae</taxon>
        <taxon>Araneomorphae</taxon>
        <taxon>Entelegynae</taxon>
        <taxon>Araneoidea</taxon>
        <taxon>Linyphiidae</taxon>
        <taxon>Erigoninae</taxon>
        <taxon>Oedothorax</taxon>
    </lineage>
</organism>
<keyword evidence="16" id="KW-1185">Reference proteome</keyword>
<proteinExistence type="inferred from homology"/>
<accession>A0AAV6VAN9</accession>
<sequence>MGNLERTSAWRQSTRGLSSNAKRPLSRRQKLQKGAKSIWQHSRKVFAVSAVNGVSHIALAKSGGRRILWTGLFAFAIVGWFFQTTTLLEYYYKYPSVVKIFVEKPSVMDFPAVTICNVNRIRKSVFCKEFPERCEEENIVVSEAEFFNASFEFMVSGRKLMLGHQKDDIIVSCEFSGTPTLNTEQCLQYFVPVYHPHIGNCYTFLSGVDGRPKLFVSEPNAWQDKKDLDLVLNVEHDEYLDNSSTPGLIVTLHEDGTFPHLLSHDTHIYAQHSYALAVEKVTVNLLRAPFRTNCTDYKELPFHLPLDMDFSPRICTIQCLLYHQKKECPHSYVTDNVVLYEERMPYDPKEILEEDKQCAQQLSESYKEYCNSICEVPCQVNPAYVRIHYQSMEHRIYNHTPEFTTEILFSYLGGISGGWLGISLLEFCAFLESLFSVLVFAVARCCKTPCTKVKKKSARRPHSCRCGGQPVLLGVPMATKSGKTMQIVPYGYY</sequence>
<gene>
    <name evidence="15" type="ORF">JTE90_017833</name>
</gene>
<evidence type="ECO:0000256" key="11">
    <source>
        <dbReference type="ARBA" id="ARBA00023303"/>
    </source>
</evidence>
<evidence type="ECO:0000256" key="6">
    <source>
        <dbReference type="ARBA" id="ARBA00022989"/>
    </source>
</evidence>
<evidence type="ECO:0000256" key="13">
    <source>
        <dbReference type="SAM" id="MobiDB-lite"/>
    </source>
</evidence>
<keyword evidence="7" id="KW-0915">Sodium</keyword>
<keyword evidence="9 14" id="KW-0472">Membrane</keyword>
<keyword evidence="11 12" id="KW-0407">Ion channel</keyword>
<evidence type="ECO:0000256" key="4">
    <source>
        <dbReference type="ARBA" id="ARBA00022461"/>
    </source>
</evidence>
<evidence type="ECO:0000256" key="10">
    <source>
        <dbReference type="ARBA" id="ARBA00023201"/>
    </source>
</evidence>
<evidence type="ECO:0000313" key="16">
    <source>
        <dbReference type="Proteomes" id="UP000827092"/>
    </source>
</evidence>
<dbReference type="PANTHER" id="PTHR11690:SF248">
    <property type="entry name" value="PICKPOCKET 17, ISOFORM A"/>
    <property type="match status" value="1"/>
</dbReference>
<evidence type="ECO:0000256" key="5">
    <source>
        <dbReference type="ARBA" id="ARBA00022692"/>
    </source>
</evidence>
<evidence type="ECO:0000256" key="1">
    <source>
        <dbReference type="ARBA" id="ARBA00004141"/>
    </source>
</evidence>
<evidence type="ECO:0000256" key="14">
    <source>
        <dbReference type="SAM" id="Phobius"/>
    </source>
</evidence>
<dbReference type="GO" id="GO:0005886">
    <property type="term" value="C:plasma membrane"/>
    <property type="evidence" value="ECO:0007669"/>
    <property type="project" value="TreeGrafter"/>
</dbReference>
<keyword evidence="5 12" id="KW-0812">Transmembrane</keyword>
<dbReference type="EMBL" id="JAFNEN010000131">
    <property type="protein sequence ID" value="KAG8193082.1"/>
    <property type="molecule type" value="Genomic_DNA"/>
</dbReference>
<dbReference type="Gene3D" id="2.60.470.10">
    <property type="entry name" value="Acid-sensing ion channels like domains"/>
    <property type="match status" value="1"/>
</dbReference>
<reference evidence="15 16" key="1">
    <citation type="journal article" date="2022" name="Nat. Ecol. Evol.">
        <title>A masculinizing supergene underlies an exaggerated male reproductive morph in a spider.</title>
        <authorList>
            <person name="Hendrickx F."/>
            <person name="De Corte Z."/>
            <person name="Sonet G."/>
            <person name="Van Belleghem S.M."/>
            <person name="Kostlbacher S."/>
            <person name="Vangestel C."/>
        </authorList>
    </citation>
    <scope>NUCLEOTIDE SEQUENCE [LARGE SCALE GENOMIC DNA]</scope>
    <source>
        <strain evidence="15">W744_W776</strain>
    </source>
</reference>
<comment type="caution">
    <text evidence="15">The sequence shown here is derived from an EMBL/GenBank/DDBJ whole genome shotgun (WGS) entry which is preliminary data.</text>
</comment>
<dbReference type="AlphaFoldDB" id="A0AAV6VAN9"/>
<dbReference type="Pfam" id="PF00858">
    <property type="entry name" value="ASC"/>
    <property type="match status" value="1"/>
</dbReference>
<dbReference type="GO" id="GO:0015280">
    <property type="term" value="F:ligand-gated sodium channel activity"/>
    <property type="evidence" value="ECO:0007669"/>
    <property type="project" value="TreeGrafter"/>
</dbReference>
<keyword evidence="6 14" id="KW-1133">Transmembrane helix</keyword>
<comment type="similarity">
    <text evidence="2 12">Belongs to the amiloride-sensitive sodium channel (TC 1.A.6) family.</text>
</comment>
<keyword evidence="8 12" id="KW-0406">Ion transport</keyword>
<evidence type="ECO:0000256" key="9">
    <source>
        <dbReference type="ARBA" id="ARBA00023136"/>
    </source>
</evidence>
<evidence type="ECO:0000256" key="3">
    <source>
        <dbReference type="ARBA" id="ARBA00022448"/>
    </source>
</evidence>
<evidence type="ECO:0000313" key="15">
    <source>
        <dbReference type="EMBL" id="KAG8193082.1"/>
    </source>
</evidence>